<dbReference type="EMBL" id="QGLF01000003">
    <property type="protein sequence ID" value="PWR20862.1"/>
    <property type="molecule type" value="Genomic_DNA"/>
</dbReference>
<gene>
    <name evidence="2" type="ORF">DKG75_12790</name>
</gene>
<dbReference type="AlphaFoldDB" id="A0A317E2N9"/>
<evidence type="ECO:0008006" key="4">
    <source>
        <dbReference type="Google" id="ProtNLM"/>
    </source>
</evidence>
<proteinExistence type="predicted"/>
<evidence type="ECO:0000256" key="1">
    <source>
        <dbReference type="SAM" id="Coils"/>
    </source>
</evidence>
<reference evidence="3" key="1">
    <citation type="submission" date="2018-05" db="EMBL/GenBank/DDBJ databases">
        <title>Zavarzinia sp. HR-AS.</title>
        <authorList>
            <person name="Lee Y."/>
            <person name="Jeon C.O."/>
        </authorList>
    </citation>
    <scope>NUCLEOTIDE SEQUENCE [LARGE SCALE GENOMIC DNA]</scope>
    <source>
        <strain evidence="3">DSM 1231</strain>
    </source>
</reference>
<keyword evidence="1" id="KW-0175">Coiled coil</keyword>
<dbReference type="Proteomes" id="UP000246077">
    <property type="component" value="Unassembled WGS sequence"/>
</dbReference>
<organism evidence="2 3">
    <name type="scientific">Zavarzinia compransoris</name>
    <dbReference type="NCBI Taxonomy" id="1264899"/>
    <lineage>
        <taxon>Bacteria</taxon>
        <taxon>Pseudomonadati</taxon>
        <taxon>Pseudomonadota</taxon>
        <taxon>Alphaproteobacteria</taxon>
        <taxon>Rhodospirillales</taxon>
        <taxon>Zavarziniaceae</taxon>
        <taxon>Zavarzinia</taxon>
    </lineage>
</organism>
<dbReference type="OrthoDB" id="10019652at2"/>
<dbReference type="InterPro" id="IPR029787">
    <property type="entry name" value="Nucleotide_cyclase"/>
</dbReference>
<protein>
    <recommendedName>
        <fullName evidence="4">GGDEF domain-containing protein</fullName>
    </recommendedName>
</protein>
<dbReference type="Gene3D" id="3.30.70.270">
    <property type="match status" value="1"/>
</dbReference>
<feature type="coiled-coil region" evidence="1">
    <location>
        <begin position="114"/>
        <end position="141"/>
    </location>
</feature>
<keyword evidence="3" id="KW-1185">Reference proteome</keyword>
<dbReference type="SUPFAM" id="SSF55073">
    <property type="entry name" value="Nucleotide cyclase"/>
    <property type="match status" value="1"/>
</dbReference>
<comment type="caution">
    <text evidence="2">The sequence shown here is derived from an EMBL/GenBank/DDBJ whole genome shotgun (WGS) entry which is preliminary data.</text>
</comment>
<dbReference type="InterPro" id="IPR043128">
    <property type="entry name" value="Rev_trsase/Diguanyl_cyclase"/>
</dbReference>
<evidence type="ECO:0000313" key="3">
    <source>
        <dbReference type="Proteomes" id="UP000246077"/>
    </source>
</evidence>
<accession>A0A317E2N9</accession>
<dbReference type="RefSeq" id="WP_109921506.1">
    <property type="nucleotide sequence ID" value="NZ_QGLF01000003.1"/>
</dbReference>
<evidence type="ECO:0000313" key="2">
    <source>
        <dbReference type="EMBL" id="PWR20862.1"/>
    </source>
</evidence>
<sequence length="302" mass="31423">MLVAVIDRDAGRHGAWRERLAALGWAAEAGTDADALSGRAAEIVLLVEPPAAGIARALAGLAVHGDFAAATVLVVAGADAALLRHACRIAGAVLLEAAGLDLSLDGHLRLAARLAGETARRRALEDQRRRLEDERLALRSLSPFAGGGRLLSESAGRYRAQRLLAAGPAIVIHLALDDLGHWRAGYGRDALRATLDRVEARLAAVPGSLGDMIHVRGEDGGWGLWLAGNDRAMASASARQMLDAVVRAGLHHAPARPESLVTLSAGVATAPREGSARQAEAAADSSLRLAASLGGNRIRWAD</sequence>
<name>A0A317E2N9_9PROT</name>